<dbReference type="PANTHER" id="PTHR30055:SF220">
    <property type="entry name" value="TETR-FAMILY REGULATORY PROTEIN"/>
    <property type="match status" value="1"/>
</dbReference>
<evidence type="ECO:0000259" key="5">
    <source>
        <dbReference type="PROSITE" id="PS50977"/>
    </source>
</evidence>
<evidence type="ECO:0000256" key="4">
    <source>
        <dbReference type="PROSITE-ProRule" id="PRU00335"/>
    </source>
</evidence>
<proteinExistence type="predicted"/>
<dbReference type="SUPFAM" id="SSF46689">
    <property type="entry name" value="Homeodomain-like"/>
    <property type="match status" value="1"/>
</dbReference>
<reference evidence="6 7" key="1">
    <citation type="submission" date="2020-08" db="EMBL/GenBank/DDBJ databases">
        <title>Genomic Encyclopedia of Type Strains, Phase IV (KMG-IV): sequencing the most valuable type-strain genomes for metagenomic binning, comparative biology and taxonomic classification.</title>
        <authorList>
            <person name="Goeker M."/>
        </authorList>
    </citation>
    <scope>NUCLEOTIDE SEQUENCE [LARGE SCALE GENOMIC DNA]</scope>
    <source>
        <strain evidence="6 7">DSM 101535</strain>
    </source>
</reference>
<dbReference type="InterPro" id="IPR036271">
    <property type="entry name" value="Tet_transcr_reg_TetR-rel_C_sf"/>
</dbReference>
<evidence type="ECO:0000256" key="1">
    <source>
        <dbReference type="ARBA" id="ARBA00023015"/>
    </source>
</evidence>
<evidence type="ECO:0000313" key="7">
    <source>
        <dbReference type="Proteomes" id="UP000560131"/>
    </source>
</evidence>
<dbReference type="EMBL" id="JACIJN010000002">
    <property type="protein sequence ID" value="MBB5724927.1"/>
    <property type="molecule type" value="Genomic_DNA"/>
</dbReference>
<dbReference type="PANTHER" id="PTHR30055">
    <property type="entry name" value="HTH-TYPE TRANSCRIPTIONAL REGULATOR RUTR"/>
    <property type="match status" value="1"/>
</dbReference>
<keyword evidence="1" id="KW-0805">Transcription regulation</keyword>
<evidence type="ECO:0000256" key="3">
    <source>
        <dbReference type="ARBA" id="ARBA00023163"/>
    </source>
</evidence>
<feature type="DNA-binding region" description="H-T-H motif" evidence="4">
    <location>
        <begin position="27"/>
        <end position="46"/>
    </location>
</feature>
<organism evidence="6 7">
    <name type="scientific">Sphingomonas endophytica</name>
    <dbReference type="NCBI Taxonomy" id="869719"/>
    <lineage>
        <taxon>Bacteria</taxon>
        <taxon>Pseudomonadati</taxon>
        <taxon>Pseudomonadota</taxon>
        <taxon>Alphaproteobacteria</taxon>
        <taxon>Sphingomonadales</taxon>
        <taxon>Sphingomonadaceae</taxon>
        <taxon>Sphingomonas</taxon>
    </lineage>
</organism>
<sequence length="181" mass="18220">MVPLAGLRDTLLDHAIAMLEAGEAEPGIRALARAAGVSAMAPYRHFADKAALLSAVAERGFAMFLAALSAADAEGSDAERLVAQGVAYVDFACAHPALFRAMFACGAGAPKQPDAPAFAILTRRVAALVGEDDPVAALGCWAIVHGLATLALNGGVPLAAAQVRAVLRTYVAGIVAGGSTG</sequence>
<accession>A0ABR6N2A9</accession>
<name>A0ABR6N2A9_9SPHN</name>
<evidence type="ECO:0000313" key="6">
    <source>
        <dbReference type="EMBL" id="MBB5724927.1"/>
    </source>
</evidence>
<evidence type="ECO:0000256" key="2">
    <source>
        <dbReference type="ARBA" id="ARBA00023125"/>
    </source>
</evidence>
<keyword evidence="3" id="KW-0804">Transcription</keyword>
<dbReference type="PROSITE" id="PS50977">
    <property type="entry name" value="HTH_TETR_2"/>
    <property type="match status" value="1"/>
</dbReference>
<dbReference type="InterPro" id="IPR050109">
    <property type="entry name" value="HTH-type_TetR-like_transc_reg"/>
</dbReference>
<keyword evidence="2 4" id="KW-0238">DNA-binding</keyword>
<dbReference type="Pfam" id="PF00440">
    <property type="entry name" value="TetR_N"/>
    <property type="match status" value="1"/>
</dbReference>
<dbReference type="InterPro" id="IPR009057">
    <property type="entry name" value="Homeodomain-like_sf"/>
</dbReference>
<dbReference type="Gene3D" id="1.10.357.10">
    <property type="entry name" value="Tetracycline Repressor, domain 2"/>
    <property type="match status" value="1"/>
</dbReference>
<dbReference type="Pfam" id="PF13305">
    <property type="entry name" value="TetR_C_33"/>
    <property type="match status" value="1"/>
</dbReference>
<dbReference type="InterPro" id="IPR001647">
    <property type="entry name" value="HTH_TetR"/>
</dbReference>
<dbReference type="RefSeq" id="WP_184033455.1">
    <property type="nucleotide sequence ID" value="NZ_BAABAR010000007.1"/>
</dbReference>
<protein>
    <submittedName>
        <fullName evidence="6">AcrR family transcriptional regulator</fullName>
    </submittedName>
</protein>
<dbReference type="InterPro" id="IPR025996">
    <property type="entry name" value="MT1864/Rv1816-like_C"/>
</dbReference>
<feature type="domain" description="HTH tetR-type" evidence="5">
    <location>
        <begin position="5"/>
        <end position="64"/>
    </location>
</feature>
<keyword evidence="7" id="KW-1185">Reference proteome</keyword>
<dbReference type="Proteomes" id="UP000560131">
    <property type="component" value="Unassembled WGS sequence"/>
</dbReference>
<gene>
    <name evidence="6" type="ORF">FHS97_000835</name>
</gene>
<dbReference type="SUPFAM" id="SSF48498">
    <property type="entry name" value="Tetracyclin repressor-like, C-terminal domain"/>
    <property type="match status" value="1"/>
</dbReference>
<comment type="caution">
    <text evidence="6">The sequence shown here is derived from an EMBL/GenBank/DDBJ whole genome shotgun (WGS) entry which is preliminary data.</text>
</comment>